<dbReference type="InterPro" id="IPR046342">
    <property type="entry name" value="CBS_dom_sf"/>
</dbReference>
<dbReference type="PROSITE" id="PS51371">
    <property type="entry name" value="CBS"/>
    <property type="match status" value="1"/>
</dbReference>
<proteinExistence type="predicted"/>
<accession>A0A9X3JEA9</accession>
<keyword evidence="1" id="KW-0129">CBS domain</keyword>
<dbReference type="SMART" id="SM00116">
    <property type="entry name" value="CBS"/>
    <property type="match status" value="1"/>
</dbReference>
<keyword evidence="4" id="KW-1185">Reference proteome</keyword>
<gene>
    <name evidence="3" type="ORF">OW157_01220</name>
</gene>
<feature type="domain" description="CBS" evidence="2">
    <location>
        <begin position="99"/>
        <end position="155"/>
    </location>
</feature>
<protein>
    <submittedName>
        <fullName evidence="3">CBS domain-containing protein</fullName>
    </submittedName>
</protein>
<dbReference type="RefSeq" id="WP_268751511.1">
    <property type="nucleotide sequence ID" value="NZ_JAPRFQ010000001.1"/>
</dbReference>
<dbReference type="Proteomes" id="UP001146670">
    <property type="component" value="Unassembled WGS sequence"/>
</dbReference>
<dbReference type="Pfam" id="PF00571">
    <property type="entry name" value="CBS"/>
    <property type="match status" value="1"/>
</dbReference>
<organism evidence="3 4">
    <name type="scientific">Aerococcus kribbianus</name>
    <dbReference type="NCBI Taxonomy" id="2999064"/>
    <lineage>
        <taxon>Bacteria</taxon>
        <taxon>Bacillati</taxon>
        <taxon>Bacillota</taxon>
        <taxon>Bacilli</taxon>
        <taxon>Lactobacillales</taxon>
        <taxon>Aerococcaceae</taxon>
        <taxon>Aerococcus</taxon>
    </lineage>
</organism>
<dbReference type="EMBL" id="JAPRFR010000001">
    <property type="protein sequence ID" value="MCZ0725187.1"/>
    <property type="molecule type" value="Genomic_DNA"/>
</dbReference>
<dbReference type="AlphaFoldDB" id="A0A9X3JEA9"/>
<evidence type="ECO:0000313" key="3">
    <source>
        <dbReference type="EMBL" id="MCZ0725187.1"/>
    </source>
</evidence>
<dbReference type="Gene3D" id="3.10.580.10">
    <property type="entry name" value="CBS-domain"/>
    <property type="match status" value="1"/>
</dbReference>
<evidence type="ECO:0000313" key="4">
    <source>
        <dbReference type="Proteomes" id="UP001146670"/>
    </source>
</evidence>
<evidence type="ECO:0000259" key="2">
    <source>
        <dbReference type="PROSITE" id="PS51371"/>
    </source>
</evidence>
<dbReference type="SUPFAM" id="SSF54631">
    <property type="entry name" value="CBS-domain pair"/>
    <property type="match status" value="1"/>
</dbReference>
<reference evidence="3" key="1">
    <citation type="submission" date="2022-12" db="EMBL/GenBank/DDBJ databases">
        <title>Description and comparative metabolic analysis of Aerococcus sp. nov., isolated from the feces of a pig.</title>
        <authorList>
            <person name="Chang Y.-H."/>
        </authorList>
    </citation>
    <scope>NUCLEOTIDE SEQUENCE</scope>
    <source>
        <strain evidence="3">YH-aer222</strain>
    </source>
</reference>
<dbReference type="InterPro" id="IPR000644">
    <property type="entry name" value="CBS_dom"/>
</dbReference>
<sequence>MKNNVDQFLADFNTLHRLMKAELNDKDLSFASAVQQLSQKHPVIKKHHLDLDAIRELRNLLVHEKLASDEDLANPSDSTVAVLQEIINKMTMDSRVGHYQKDVISLTANQSLAKVLNLMSKEKYSQYPVFKDTQLIGILSAEVITHWLAQENLKQVDFNQTQCQDLLRHQKNKQLSDKNFVTPDFSCFKLDDRFLDLLQDNRYPIVLIIEPNKEPSPKSLKGILTPWDLPKILENA</sequence>
<name>A0A9X3JEA9_9LACT</name>
<evidence type="ECO:0000256" key="1">
    <source>
        <dbReference type="PROSITE-ProRule" id="PRU00703"/>
    </source>
</evidence>
<comment type="caution">
    <text evidence="3">The sequence shown here is derived from an EMBL/GenBank/DDBJ whole genome shotgun (WGS) entry which is preliminary data.</text>
</comment>